<dbReference type="PANTHER" id="PTHR43146:SF1">
    <property type="entry name" value="CANCER-RELATED NUCLEOSIDE-TRIPHOSPHATASE"/>
    <property type="match status" value="1"/>
</dbReference>
<dbReference type="SUPFAM" id="SSF52540">
    <property type="entry name" value="P-loop containing nucleoside triphosphate hydrolases"/>
    <property type="match status" value="1"/>
</dbReference>
<keyword evidence="5" id="KW-1185">Reference proteome</keyword>
<dbReference type="GO" id="GO:0017111">
    <property type="term" value="F:ribonucleoside triphosphate phosphatase activity"/>
    <property type="evidence" value="ECO:0007669"/>
    <property type="project" value="InterPro"/>
</dbReference>
<dbReference type="Proteomes" id="UP000093954">
    <property type="component" value="Unassembled WGS sequence"/>
</dbReference>
<sequence length="180" mass="20906">MKKIFFTGEKGIGKSTLLEKVIENIDCSIGGFIQEKEFAEGMKIFKVISLYNPDDNYIMGRYDMKKEKMHMDMDIFNVIANDVLLKSLYSRDLIVLDELGFMEENAPLFKDTIFKILNSDKHVIGVLKECDGDFVQKIAKREDVQVIRIDKNNRNFMEGKILQILQENDVRLKEKLIVES</sequence>
<dbReference type="RefSeq" id="WP_065079474.1">
    <property type="nucleotide sequence ID" value="NZ_LROS01000055.1"/>
</dbReference>
<evidence type="ECO:0000313" key="5">
    <source>
        <dbReference type="Proteomes" id="UP000093954"/>
    </source>
</evidence>
<reference evidence="4 5" key="1">
    <citation type="journal article" date="2012" name="Front. Microbiol.">
        <title>Draft Genome Sequence of the Virulent Strain 01-B526 of the Fish Pathogen Aeromonas salmonicida.</title>
        <authorList>
            <person name="Charette S.J."/>
            <person name="Brochu F."/>
            <person name="Boyle B."/>
            <person name="Filion G."/>
            <person name="Tanaka K.H."/>
            <person name="Derome N."/>
        </authorList>
    </citation>
    <scope>NUCLEOTIDE SEQUENCE [LARGE SCALE GENOMIC DNA]</scope>
    <source>
        <strain evidence="4 5">P11</strain>
    </source>
</reference>
<proteinExistence type="predicted"/>
<dbReference type="EMBL" id="LROS01000055">
    <property type="protein sequence ID" value="OBR90752.1"/>
    <property type="molecule type" value="Genomic_DNA"/>
</dbReference>
<dbReference type="InterPro" id="IPR027417">
    <property type="entry name" value="P-loop_NTPase"/>
</dbReference>
<dbReference type="PANTHER" id="PTHR43146">
    <property type="entry name" value="CANCER-RELATED NUCLEOSIDE-TRIPHOSPHATASE"/>
    <property type="match status" value="1"/>
</dbReference>
<evidence type="ECO:0000256" key="3">
    <source>
        <dbReference type="ARBA" id="ARBA00022840"/>
    </source>
</evidence>
<dbReference type="Pfam" id="PF03266">
    <property type="entry name" value="NTPase_1"/>
    <property type="match status" value="1"/>
</dbReference>
<dbReference type="GO" id="GO:0005524">
    <property type="term" value="F:ATP binding"/>
    <property type="evidence" value="ECO:0007669"/>
    <property type="project" value="UniProtKB-KW"/>
</dbReference>
<keyword evidence="1" id="KW-0547">Nucleotide-binding</keyword>
<keyword evidence="3" id="KW-0067">ATP-binding</keyword>
<evidence type="ECO:0000256" key="1">
    <source>
        <dbReference type="ARBA" id="ARBA00022741"/>
    </source>
</evidence>
<dbReference type="AlphaFoldDB" id="A0A1A6AKZ0"/>
<dbReference type="InterPro" id="IPR004948">
    <property type="entry name" value="Nuc-triphosphatase_THEP1"/>
</dbReference>
<evidence type="ECO:0000256" key="2">
    <source>
        <dbReference type="ARBA" id="ARBA00022801"/>
    </source>
</evidence>
<evidence type="ECO:0000313" key="4">
    <source>
        <dbReference type="EMBL" id="OBR90752.1"/>
    </source>
</evidence>
<gene>
    <name evidence="4" type="ORF">CLRAG_34000</name>
</gene>
<dbReference type="PATRIC" id="fig|1353534.3.peg.3462"/>
<accession>A0A1A6AKZ0</accession>
<name>A0A1A6AKZ0_9CLOT</name>
<comment type="caution">
    <text evidence="4">The sequence shown here is derived from an EMBL/GenBank/DDBJ whole genome shotgun (WGS) entry which is preliminary data.</text>
</comment>
<dbReference type="Gene3D" id="3.40.50.300">
    <property type="entry name" value="P-loop containing nucleotide triphosphate hydrolases"/>
    <property type="match status" value="1"/>
</dbReference>
<organism evidence="4 5">
    <name type="scientific">Clostridium ragsdalei P11</name>
    <dbReference type="NCBI Taxonomy" id="1353534"/>
    <lineage>
        <taxon>Bacteria</taxon>
        <taxon>Bacillati</taxon>
        <taxon>Bacillota</taxon>
        <taxon>Clostridia</taxon>
        <taxon>Eubacteriales</taxon>
        <taxon>Clostridiaceae</taxon>
        <taxon>Clostridium</taxon>
    </lineage>
</organism>
<keyword evidence="2" id="KW-0378">Hydrolase</keyword>
<protein>
    <submittedName>
        <fullName evidence="4">NTPase</fullName>
    </submittedName>
</protein>